<gene>
    <name evidence="2" type="ORF">CPUR_04203</name>
</gene>
<feature type="signal peptide" evidence="1">
    <location>
        <begin position="1"/>
        <end position="19"/>
    </location>
</feature>
<comment type="caution">
    <text evidence="2">The sequence shown here is derived from an EMBL/GenBank/DDBJ whole genome shotgun (WGS) entry which is preliminary data.</text>
</comment>
<evidence type="ECO:0000313" key="3">
    <source>
        <dbReference type="Proteomes" id="UP000016801"/>
    </source>
</evidence>
<dbReference type="Proteomes" id="UP000016801">
    <property type="component" value="Unassembled WGS sequence"/>
</dbReference>
<evidence type="ECO:0000313" key="2">
    <source>
        <dbReference type="EMBL" id="CCE30355.1"/>
    </source>
</evidence>
<dbReference type="HOGENOM" id="CLU_2084616_0_0_1"/>
<dbReference type="PhylomeDB" id="M1W675"/>
<keyword evidence="1" id="KW-0732">Signal</keyword>
<dbReference type="OrthoDB" id="4947947at2759"/>
<feature type="chain" id="PRO_5004018444" description="Small secreted protein" evidence="1">
    <location>
        <begin position="20"/>
        <end position="124"/>
    </location>
</feature>
<dbReference type="AlphaFoldDB" id="M1W675"/>
<protein>
    <recommendedName>
        <fullName evidence="4">Small secreted protein</fullName>
    </recommendedName>
</protein>
<evidence type="ECO:0008006" key="4">
    <source>
        <dbReference type="Google" id="ProtNLM"/>
    </source>
</evidence>
<reference evidence="2 3" key="1">
    <citation type="journal article" date="2013" name="PLoS Genet.">
        <title>Plant-symbiotic fungi as chemical engineers: Multi-genome analysis of the Clavicipitaceae reveals dynamics of alkaloid loci.</title>
        <authorList>
            <person name="Schardl C.L."/>
            <person name="Young C.A."/>
            <person name="Hesse U."/>
            <person name="Amyotte S.G."/>
            <person name="Andreeva K."/>
            <person name="Calie P.J."/>
            <person name="Fleetwood D.J."/>
            <person name="Haws D.C."/>
            <person name="Moore N."/>
            <person name="Oeser B."/>
            <person name="Panaccione D.G."/>
            <person name="Schweri K.K."/>
            <person name="Voisey C.R."/>
            <person name="Farman M.L."/>
            <person name="Jaromczyk J.W."/>
            <person name="Roe B.A."/>
            <person name="O'Sullivan D.M."/>
            <person name="Scott B."/>
            <person name="Tudzynski P."/>
            <person name="An Z."/>
            <person name="Arnaoudova E.G."/>
            <person name="Bullock C.T."/>
            <person name="Charlton N.D."/>
            <person name="Chen L."/>
            <person name="Cox M."/>
            <person name="Dinkins R.D."/>
            <person name="Florea S."/>
            <person name="Glenn A.E."/>
            <person name="Gordon A."/>
            <person name="Gueldener U."/>
            <person name="Harris D.R."/>
            <person name="Hollin W."/>
            <person name="Jaromczyk J."/>
            <person name="Johnson R.D."/>
            <person name="Khan A.K."/>
            <person name="Leistner E."/>
            <person name="Leuchtmann A."/>
            <person name="Li C."/>
            <person name="Liu J."/>
            <person name="Liu J."/>
            <person name="Liu M."/>
            <person name="Mace W."/>
            <person name="Machado C."/>
            <person name="Nagabhyru P."/>
            <person name="Pan J."/>
            <person name="Schmid J."/>
            <person name="Sugawara K."/>
            <person name="Steiner U."/>
            <person name="Takach J.E."/>
            <person name="Tanaka E."/>
            <person name="Webb J.S."/>
            <person name="Wilson E.V."/>
            <person name="Wiseman J.L."/>
            <person name="Yoshida R."/>
            <person name="Zeng Z."/>
        </authorList>
    </citation>
    <scope>NUCLEOTIDE SEQUENCE [LARGE SCALE GENOMIC DNA]</scope>
    <source>
        <strain evidence="2 3">20.1</strain>
    </source>
</reference>
<dbReference type="VEuPathDB" id="FungiDB:CPUR_04203"/>
<keyword evidence="3" id="KW-1185">Reference proteome</keyword>
<accession>M1W675</accession>
<name>M1W675_CLAP2</name>
<organism evidence="2 3">
    <name type="scientific">Claviceps purpurea (strain 20.1)</name>
    <name type="common">Ergot fungus</name>
    <name type="synonym">Sphacelia segetum</name>
    <dbReference type="NCBI Taxonomy" id="1111077"/>
    <lineage>
        <taxon>Eukaryota</taxon>
        <taxon>Fungi</taxon>
        <taxon>Dikarya</taxon>
        <taxon>Ascomycota</taxon>
        <taxon>Pezizomycotina</taxon>
        <taxon>Sordariomycetes</taxon>
        <taxon>Hypocreomycetidae</taxon>
        <taxon>Hypocreales</taxon>
        <taxon>Clavicipitaceae</taxon>
        <taxon>Claviceps</taxon>
    </lineage>
</organism>
<dbReference type="EMBL" id="CAGA01000021">
    <property type="protein sequence ID" value="CCE30355.1"/>
    <property type="molecule type" value="Genomic_DNA"/>
</dbReference>
<sequence>MKFSAILGSLAIYGLQVHAIPTDLDSQAIQPIEASSPNVNGLEARDTYCCVGLSDMTDDFGHFVPRGPGRYLWNLDKRPGCMVFVSRNPNNCNGWTFATHGCSKDDLPIDVKVRDADYCQFNQA</sequence>
<evidence type="ECO:0000256" key="1">
    <source>
        <dbReference type="SAM" id="SignalP"/>
    </source>
</evidence>
<proteinExistence type="predicted"/>